<gene>
    <name evidence="1" type="ORF">GCM10008025_21040</name>
</gene>
<reference evidence="1" key="1">
    <citation type="journal article" date="2014" name="Int. J. Syst. Evol. Microbiol.">
        <title>Complete genome sequence of Corynebacterium casei LMG S-19264T (=DSM 44701T), isolated from a smear-ripened cheese.</title>
        <authorList>
            <consortium name="US DOE Joint Genome Institute (JGI-PGF)"/>
            <person name="Walter F."/>
            <person name="Albersmeier A."/>
            <person name="Kalinowski J."/>
            <person name="Ruckert C."/>
        </authorList>
    </citation>
    <scope>NUCLEOTIDE SEQUENCE</scope>
    <source>
        <strain evidence="1">CGMCC 1.12408</strain>
    </source>
</reference>
<dbReference type="AlphaFoldDB" id="A0A916RYU7"/>
<name>A0A916RYU7_9BACI</name>
<protein>
    <submittedName>
        <fullName evidence="1">Uncharacterized protein</fullName>
    </submittedName>
</protein>
<proteinExistence type="predicted"/>
<evidence type="ECO:0000313" key="1">
    <source>
        <dbReference type="EMBL" id="GGA77202.1"/>
    </source>
</evidence>
<evidence type="ECO:0000313" key="2">
    <source>
        <dbReference type="Proteomes" id="UP000613512"/>
    </source>
</evidence>
<dbReference type="Proteomes" id="UP000613512">
    <property type="component" value="Unassembled WGS sequence"/>
</dbReference>
<keyword evidence="2" id="KW-1185">Reference proteome</keyword>
<reference evidence="1" key="2">
    <citation type="submission" date="2020-09" db="EMBL/GenBank/DDBJ databases">
        <authorList>
            <person name="Sun Q."/>
            <person name="Zhou Y."/>
        </authorList>
    </citation>
    <scope>NUCLEOTIDE SEQUENCE</scope>
    <source>
        <strain evidence="1">CGMCC 1.12408</strain>
    </source>
</reference>
<dbReference type="EMBL" id="BMEY01000009">
    <property type="protein sequence ID" value="GGA77202.1"/>
    <property type="molecule type" value="Genomic_DNA"/>
</dbReference>
<organism evidence="1 2">
    <name type="scientific">Ornithinibacillus halotolerans</name>
    <dbReference type="NCBI Taxonomy" id="1274357"/>
    <lineage>
        <taxon>Bacteria</taxon>
        <taxon>Bacillati</taxon>
        <taxon>Bacillota</taxon>
        <taxon>Bacilli</taxon>
        <taxon>Bacillales</taxon>
        <taxon>Bacillaceae</taxon>
        <taxon>Ornithinibacillus</taxon>
    </lineage>
</organism>
<comment type="caution">
    <text evidence="1">The sequence shown here is derived from an EMBL/GenBank/DDBJ whole genome shotgun (WGS) entry which is preliminary data.</text>
</comment>
<accession>A0A916RYU7</accession>
<sequence>MLLLKGSISQQGWSFFVLLTILNVSSRKYFKLENEYISLAEFTKHRLKKYCIVISLFSFHNQTTYQ</sequence>